<dbReference type="EMBL" id="CAVMJV010000016">
    <property type="protein sequence ID" value="CAK5057483.1"/>
    <property type="molecule type" value="Genomic_DNA"/>
</dbReference>
<dbReference type="Proteomes" id="UP001497535">
    <property type="component" value="Unassembled WGS sequence"/>
</dbReference>
<accession>A0ACB0YQM2</accession>
<keyword evidence="2" id="KW-1185">Reference proteome</keyword>
<name>A0ACB0YQM2_MELEN</name>
<organism evidence="1 2">
    <name type="scientific">Meloidogyne enterolobii</name>
    <name type="common">Root-knot nematode worm</name>
    <name type="synonym">Meloidogyne mayaguensis</name>
    <dbReference type="NCBI Taxonomy" id="390850"/>
    <lineage>
        <taxon>Eukaryota</taxon>
        <taxon>Metazoa</taxon>
        <taxon>Ecdysozoa</taxon>
        <taxon>Nematoda</taxon>
        <taxon>Chromadorea</taxon>
        <taxon>Rhabditida</taxon>
        <taxon>Tylenchina</taxon>
        <taxon>Tylenchomorpha</taxon>
        <taxon>Tylenchoidea</taxon>
        <taxon>Meloidogynidae</taxon>
        <taxon>Meloidogyninae</taxon>
        <taxon>Meloidogyne</taxon>
    </lineage>
</organism>
<evidence type="ECO:0000313" key="2">
    <source>
        <dbReference type="Proteomes" id="UP001497535"/>
    </source>
</evidence>
<comment type="caution">
    <text evidence="1">The sequence shown here is derived from an EMBL/GenBank/DDBJ whole genome shotgun (WGS) entry which is preliminary data.</text>
</comment>
<sequence length="84" mass="9669">MLVGKGLKVISIMVPTCRQEWDKLRKNREGLQKFPLDRVSGNLTHPCCRRAISGGKLRRIRVRSHFIFGKDFVSATKNYSKPIQ</sequence>
<reference evidence="1" key="1">
    <citation type="submission" date="2023-11" db="EMBL/GenBank/DDBJ databases">
        <authorList>
            <person name="Poullet M."/>
        </authorList>
    </citation>
    <scope>NUCLEOTIDE SEQUENCE</scope>
    <source>
        <strain evidence="1">E1834</strain>
    </source>
</reference>
<proteinExistence type="predicted"/>
<gene>
    <name evidence="1" type="ORF">MENTE1834_LOCUS15212</name>
</gene>
<evidence type="ECO:0000313" key="1">
    <source>
        <dbReference type="EMBL" id="CAK5057483.1"/>
    </source>
</evidence>
<protein>
    <submittedName>
        <fullName evidence="1">Uncharacterized protein</fullName>
    </submittedName>
</protein>